<evidence type="ECO:0000313" key="7">
    <source>
        <dbReference type="Proteomes" id="UP000503297"/>
    </source>
</evidence>
<dbReference type="GO" id="GO:0016887">
    <property type="term" value="F:ATP hydrolysis activity"/>
    <property type="evidence" value="ECO:0007669"/>
    <property type="project" value="InterPro"/>
</dbReference>
<keyword evidence="1" id="KW-0813">Transport</keyword>
<protein>
    <submittedName>
        <fullName evidence="6">ATP-binding cassette domain-containing protein</fullName>
    </submittedName>
</protein>
<dbReference type="InterPro" id="IPR050093">
    <property type="entry name" value="ABC_SmlMolc_Importer"/>
</dbReference>
<dbReference type="PROSITE" id="PS00211">
    <property type="entry name" value="ABC_TRANSPORTER_1"/>
    <property type="match status" value="1"/>
</dbReference>
<dbReference type="InterPro" id="IPR017871">
    <property type="entry name" value="ABC_transporter-like_CS"/>
</dbReference>
<dbReference type="Proteomes" id="UP000503297">
    <property type="component" value="Chromosome"/>
</dbReference>
<dbReference type="InterPro" id="IPR003439">
    <property type="entry name" value="ABC_transporter-like_ATP-bd"/>
</dbReference>
<keyword evidence="7" id="KW-1185">Reference proteome</keyword>
<proteinExistence type="predicted"/>
<dbReference type="KEGG" id="bwa:HLV38_06155"/>
<dbReference type="InterPro" id="IPR003593">
    <property type="entry name" value="AAA+_ATPase"/>
</dbReference>
<reference evidence="7" key="1">
    <citation type="submission" date="2020-05" db="EMBL/GenBank/DDBJ databases">
        <title>Novel species in genus Nocardioides.</title>
        <authorList>
            <person name="Zhang G."/>
        </authorList>
    </citation>
    <scope>NUCLEOTIDE SEQUENCE [LARGE SCALE GENOMIC DNA]</scope>
    <source>
        <strain evidence="7">zg-1050</strain>
    </source>
</reference>
<evidence type="ECO:0000259" key="5">
    <source>
        <dbReference type="PROSITE" id="PS50893"/>
    </source>
</evidence>
<gene>
    <name evidence="6" type="ORF">HLV38_06155</name>
</gene>
<dbReference type="PANTHER" id="PTHR42781:SF4">
    <property type="entry name" value="SPERMIDINE_PUTRESCINE IMPORT ATP-BINDING PROTEIN POTA"/>
    <property type="match status" value="1"/>
</dbReference>
<dbReference type="RefSeq" id="WP_173165138.1">
    <property type="nucleotide sequence ID" value="NZ_CP053716.1"/>
</dbReference>
<keyword evidence="3 6" id="KW-0067">ATP-binding</keyword>
<sequence>MGIVVDIRKRLESFDLRVSFEAGDETVALLGESGCGKSMTLRCIAGIETPDAGRIVVNGVTYFDAERGIDLSPQKRKTALLFQSYELFPHMTVADNIAAGLVGESAEVRRARVGRELERFGLAELSGRYPLQLSGGQQQRVALARMLAAEPPVLMLDEPFSALDAHLKAGLEQSLSVLFREFSGTVLYVSHDIDEAVRLSDRIAVVERGRVRDFCPAAQLIDRPRSVAALKLSGCKNIFAVEPAGSFQVRIPAWGIELNCGDEVPEGANAAGVRAFRLERADGPGSNAVRVRVAHAIDARFDRTYLLDLVANGPDAADASPTGDAAPVPGATPTVNANQAAGAVPAGARATGSEDQRSSEEASPARSGAWRENRLVWRVSTLSSDEEDLPQVGDELWLRIPPEHLYVVAEGPVAPAR</sequence>
<organism evidence="6 7">
    <name type="scientific">Berryella wangjianweii</name>
    <dbReference type="NCBI Taxonomy" id="2734634"/>
    <lineage>
        <taxon>Bacteria</taxon>
        <taxon>Bacillati</taxon>
        <taxon>Actinomycetota</taxon>
        <taxon>Coriobacteriia</taxon>
        <taxon>Eggerthellales</taxon>
        <taxon>Eggerthellaceae</taxon>
        <taxon>Berryella</taxon>
    </lineage>
</organism>
<feature type="domain" description="ABC transporter" evidence="5">
    <location>
        <begin position="2"/>
        <end position="233"/>
    </location>
</feature>
<dbReference type="AlphaFoldDB" id="A0A6M8J2I0"/>
<dbReference type="GO" id="GO:0005524">
    <property type="term" value="F:ATP binding"/>
    <property type="evidence" value="ECO:0007669"/>
    <property type="project" value="UniProtKB-KW"/>
</dbReference>
<feature type="compositionally biased region" description="Low complexity" evidence="4">
    <location>
        <begin position="341"/>
        <end position="351"/>
    </location>
</feature>
<keyword evidence="2" id="KW-0547">Nucleotide-binding</keyword>
<evidence type="ECO:0000256" key="2">
    <source>
        <dbReference type="ARBA" id="ARBA00022741"/>
    </source>
</evidence>
<evidence type="ECO:0000256" key="3">
    <source>
        <dbReference type="ARBA" id="ARBA00022840"/>
    </source>
</evidence>
<dbReference type="Pfam" id="PF00005">
    <property type="entry name" value="ABC_tran"/>
    <property type="match status" value="1"/>
</dbReference>
<evidence type="ECO:0000313" key="6">
    <source>
        <dbReference type="EMBL" id="QKF07734.1"/>
    </source>
</evidence>
<dbReference type="InterPro" id="IPR027417">
    <property type="entry name" value="P-loop_NTPase"/>
</dbReference>
<evidence type="ECO:0000256" key="4">
    <source>
        <dbReference type="SAM" id="MobiDB-lite"/>
    </source>
</evidence>
<dbReference type="PANTHER" id="PTHR42781">
    <property type="entry name" value="SPERMIDINE/PUTRESCINE IMPORT ATP-BINDING PROTEIN POTA"/>
    <property type="match status" value="1"/>
</dbReference>
<feature type="region of interest" description="Disordered" evidence="4">
    <location>
        <begin position="317"/>
        <end position="336"/>
    </location>
</feature>
<evidence type="ECO:0000256" key="1">
    <source>
        <dbReference type="ARBA" id="ARBA00022448"/>
    </source>
</evidence>
<dbReference type="PROSITE" id="PS50893">
    <property type="entry name" value="ABC_TRANSPORTER_2"/>
    <property type="match status" value="1"/>
</dbReference>
<dbReference type="SMART" id="SM00382">
    <property type="entry name" value="AAA"/>
    <property type="match status" value="1"/>
</dbReference>
<name>A0A6M8J2I0_9ACTN</name>
<dbReference type="EMBL" id="CP053716">
    <property type="protein sequence ID" value="QKF07734.1"/>
    <property type="molecule type" value="Genomic_DNA"/>
</dbReference>
<accession>A0A6M8J2I0</accession>
<dbReference type="Gene3D" id="3.40.50.300">
    <property type="entry name" value="P-loop containing nucleotide triphosphate hydrolases"/>
    <property type="match status" value="1"/>
</dbReference>
<feature type="region of interest" description="Disordered" evidence="4">
    <location>
        <begin position="341"/>
        <end position="368"/>
    </location>
</feature>
<dbReference type="SUPFAM" id="SSF52540">
    <property type="entry name" value="P-loop containing nucleoside triphosphate hydrolases"/>
    <property type="match status" value="1"/>
</dbReference>